<accession>A0A853PP79</accession>
<comment type="caution">
    <text evidence="1">The sequence shown here is derived from an EMBL/GenBank/DDBJ whole genome shotgun (WGS) entry which is preliminary data.</text>
</comment>
<organism evidence="1 2">
    <name type="scientific">Bacteroides fragilis</name>
    <dbReference type="NCBI Taxonomy" id="817"/>
    <lineage>
        <taxon>Bacteria</taxon>
        <taxon>Pseudomonadati</taxon>
        <taxon>Bacteroidota</taxon>
        <taxon>Bacteroidia</taxon>
        <taxon>Bacteroidales</taxon>
        <taxon>Bacteroidaceae</taxon>
        <taxon>Bacteroides</taxon>
    </lineage>
</organism>
<reference evidence="1 2" key="1">
    <citation type="journal article" date="2016" name="PLoS ONE">
        <title>Genomic Diversity of Enterotoxigenic Strains of Bacteroides fragilis.</title>
        <authorList>
            <person name="Pierce J.V."/>
            <person name="Bernstein H.D."/>
        </authorList>
    </citation>
    <scope>NUCLEOTIDE SEQUENCE [LARGE SCALE GENOMIC DNA]</scope>
    <source>
        <strain evidence="1 2">20793-3</strain>
    </source>
</reference>
<dbReference type="EMBL" id="LIDT01000049">
    <property type="protein sequence ID" value="OCR27163.1"/>
    <property type="molecule type" value="Genomic_DNA"/>
</dbReference>
<dbReference type="Proteomes" id="UP000093197">
    <property type="component" value="Unassembled WGS sequence"/>
</dbReference>
<proteinExistence type="predicted"/>
<name>A0A853PP79_BACFG</name>
<evidence type="ECO:0000313" key="2">
    <source>
        <dbReference type="Proteomes" id="UP000093197"/>
    </source>
</evidence>
<dbReference type="AlphaFoldDB" id="A0A853PP79"/>
<protein>
    <submittedName>
        <fullName evidence="1">Uncharacterized protein</fullName>
    </submittedName>
</protein>
<sequence>MPVSNAKTDIFLRNIEALANDDETGGEKIYRYDVSLSQECLIYVGGAYAKGKKVNCYNGTDHPVCVDCQL</sequence>
<evidence type="ECO:0000313" key="1">
    <source>
        <dbReference type="EMBL" id="OCR27163.1"/>
    </source>
</evidence>
<gene>
    <name evidence="1" type="ORF">AC094_44540</name>
</gene>